<name>A0A2W5VA84_9BACT</name>
<gene>
    <name evidence="1" type="ORF">DI536_14550</name>
</gene>
<evidence type="ECO:0000313" key="2">
    <source>
        <dbReference type="Proteomes" id="UP000249061"/>
    </source>
</evidence>
<accession>A0A2W5VA84</accession>
<protein>
    <submittedName>
        <fullName evidence="1">Uncharacterized protein</fullName>
    </submittedName>
</protein>
<comment type="caution">
    <text evidence="1">The sequence shown here is derived from an EMBL/GenBank/DDBJ whole genome shotgun (WGS) entry which is preliminary data.</text>
</comment>
<dbReference type="AlphaFoldDB" id="A0A2W5VA84"/>
<organism evidence="1 2">
    <name type="scientific">Archangium gephyra</name>
    <dbReference type="NCBI Taxonomy" id="48"/>
    <lineage>
        <taxon>Bacteria</taxon>
        <taxon>Pseudomonadati</taxon>
        <taxon>Myxococcota</taxon>
        <taxon>Myxococcia</taxon>
        <taxon>Myxococcales</taxon>
        <taxon>Cystobacterineae</taxon>
        <taxon>Archangiaceae</taxon>
        <taxon>Archangium</taxon>
    </lineage>
</organism>
<sequence length="82" mass="8751">MDERNTVLEVHPGIWVVRFVAGKITAPECEHLLPPLLEASKTAPIILIASLPAGTTMIPAGLAPFWPTPCCSRACVGETSAW</sequence>
<evidence type="ECO:0000313" key="1">
    <source>
        <dbReference type="EMBL" id="PZR12784.1"/>
    </source>
</evidence>
<dbReference type="EMBL" id="QFQP01000011">
    <property type="protein sequence ID" value="PZR12784.1"/>
    <property type="molecule type" value="Genomic_DNA"/>
</dbReference>
<proteinExistence type="predicted"/>
<dbReference type="Proteomes" id="UP000249061">
    <property type="component" value="Unassembled WGS sequence"/>
</dbReference>
<reference evidence="1 2" key="1">
    <citation type="submission" date="2017-08" db="EMBL/GenBank/DDBJ databases">
        <title>Infants hospitalized years apart are colonized by the same room-sourced microbial strains.</title>
        <authorList>
            <person name="Brooks B."/>
            <person name="Olm M.R."/>
            <person name="Firek B.A."/>
            <person name="Baker R."/>
            <person name="Thomas B.C."/>
            <person name="Morowitz M.J."/>
            <person name="Banfield J.F."/>
        </authorList>
    </citation>
    <scope>NUCLEOTIDE SEQUENCE [LARGE SCALE GENOMIC DNA]</scope>
    <source>
        <strain evidence="1">S2_003_000_R2_14</strain>
    </source>
</reference>